<keyword evidence="10" id="KW-1185">Reference proteome</keyword>
<evidence type="ECO:0000313" key="10">
    <source>
        <dbReference type="Proteomes" id="UP001163255"/>
    </source>
</evidence>
<keyword evidence="2" id="KW-1003">Cell membrane</keyword>
<name>A0ABY6GPK5_9GAMM</name>
<evidence type="ECO:0000256" key="2">
    <source>
        <dbReference type="ARBA" id="ARBA00022475"/>
    </source>
</evidence>
<keyword evidence="4 7" id="KW-1133">Transmembrane helix</keyword>
<feature type="domain" description="MotA/TolQ/ExbB proton channel" evidence="8">
    <location>
        <begin position="55"/>
        <end position="129"/>
    </location>
</feature>
<keyword evidence="6" id="KW-0813">Transport</keyword>
<evidence type="ECO:0000256" key="4">
    <source>
        <dbReference type="ARBA" id="ARBA00022989"/>
    </source>
</evidence>
<evidence type="ECO:0000256" key="3">
    <source>
        <dbReference type="ARBA" id="ARBA00022692"/>
    </source>
</evidence>
<feature type="transmembrane region" description="Helical" evidence="7">
    <location>
        <begin position="55"/>
        <end position="75"/>
    </location>
</feature>
<dbReference type="PANTHER" id="PTHR30625:SF11">
    <property type="entry name" value="MOTA_TOLQ_EXBB PROTON CHANNEL DOMAIN-CONTAINING PROTEIN"/>
    <property type="match status" value="1"/>
</dbReference>
<feature type="transmembrane region" description="Helical" evidence="7">
    <location>
        <begin position="12"/>
        <end position="35"/>
    </location>
</feature>
<keyword evidence="6" id="KW-0653">Protein transport</keyword>
<dbReference type="Pfam" id="PF01618">
    <property type="entry name" value="MotA_ExbB"/>
    <property type="match status" value="1"/>
</dbReference>
<keyword evidence="5 7" id="KW-0472">Membrane</keyword>
<evidence type="ECO:0000256" key="1">
    <source>
        <dbReference type="ARBA" id="ARBA00004651"/>
    </source>
</evidence>
<sequence length="134" mass="14716">MIELLMSPKGIVLGLIFFLALIIYWQIFDLIQLLFMNEPLNKTSVVLCQLRGRQLSGWVSVLPLLGLLGTVGGLFDSFNGLAHGDQAVLSTGIAEALLTTQLGLTSAVPAVLLLIFCQRHCERFLQETECIDVQ</sequence>
<evidence type="ECO:0000256" key="5">
    <source>
        <dbReference type="ARBA" id="ARBA00023136"/>
    </source>
</evidence>
<keyword evidence="3 7" id="KW-0812">Transmembrane</keyword>
<reference evidence="9" key="1">
    <citation type="submission" date="2022-10" db="EMBL/GenBank/DDBJ databases">
        <title>Completed Genome Sequence of two octocoral isolated bacterium, Endozoicomonas euniceicola EF212T and Endozoicomonas gorgoniicola PS125T.</title>
        <authorList>
            <person name="Chiou Y.-J."/>
            <person name="Chen Y.-H."/>
        </authorList>
    </citation>
    <scope>NUCLEOTIDE SEQUENCE</scope>
    <source>
        <strain evidence="9">EF212</strain>
    </source>
</reference>
<dbReference type="Proteomes" id="UP001163255">
    <property type="component" value="Chromosome"/>
</dbReference>
<organism evidence="9 10">
    <name type="scientific">Endozoicomonas euniceicola</name>
    <dbReference type="NCBI Taxonomy" id="1234143"/>
    <lineage>
        <taxon>Bacteria</taxon>
        <taxon>Pseudomonadati</taxon>
        <taxon>Pseudomonadota</taxon>
        <taxon>Gammaproteobacteria</taxon>
        <taxon>Oceanospirillales</taxon>
        <taxon>Endozoicomonadaceae</taxon>
        <taxon>Endozoicomonas</taxon>
    </lineage>
</organism>
<evidence type="ECO:0000259" key="8">
    <source>
        <dbReference type="Pfam" id="PF01618"/>
    </source>
</evidence>
<dbReference type="EMBL" id="CP103300">
    <property type="protein sequence ID" value="UYM14477.1"/>
    <property type="molecule type" value="Genomic_DNA"/>
</dbReference>
<dbReference type="PANTHER" id="PTHR30625">
    <property type="entry name" value="PROTEIN TOLQ"/>
    <property type="match status" value="1"/>
</dbReference>
<evidence type="ECO:0000256" key="6">
    <source>
        <dbReference type="RuleBase" id="RU004057"/>
    </source>
</evidence>
<gene>
    <name evidence="9" type="ORF">NX720_16455</name>
</gene>
<accession>A0ABY6GPK5</accession>
<evidence type="ECO:0000313" key="9">
    <source>
        <dbReference type="EMBL" id="UYM14477.1"/>
    </source>
</evidence>
<protein>
    <submittedName>
        <fullName evidence="9">MotA/TolQ/ExbB proton channel family protein</fullName>
    </submittedName>
</protein>
<evidence type="ECO:0000256" key="7">
    <source>
        <dbReference type="SAM" id="Phobius"/>
    </source>
</evidence>
<comment type="similarity">
    <text evidence="6">Belongs to the exbB/tolQ family.</text>
</comment>
<comment type="subcellular location">
    <subcellularLocation>
        <location evidence="1">Cell membrane</location>
        <topology evidence="1">Multi-pass membrane protein</topology>
    </subcellularLocation>
    <subcellularLocation>
        <location evidence="6">Membrane</location>
        <topology evidence="6">Multi-pass membrane protein</topology>
    </subcellularLocation>
</comment>
<dbReference type="RefSeq" id="WP_262595975.1">
    <property type="nucleotide sequence ID" value="NZ_CP103300.1"/>
</dbReference>
<dbReference type="InterPro" id="IPR002898">
    <property type="entry name" value="MotA_ExbB_proton_chnl"/>
</dbReference>
<feature type="transmembrane region" description="Helical" evidence="7">
    <location>
        <begin position="96"/>
        <end position="116"/>
    </location>
</feature>
<dbReference type="InterPro" id="IPR050790">
    <property type="entry name" value="ExbB/TolQ_transport"/>
</dbReference>
<proteinExistence type="inferred from homology"/>